<evidence type="ECO:0000256" key="1">
    <source>
        <dbReference type="SAM" id="MobiDB-lite"/>
    </source>
</evidence>
<evidence type="ECO:0000313" key="2">
    <source>
        <dbReference type="EMBL" id="UXY33273.1"/>
    </source>
</evidence>
<dbReference type="RefSeq" id="WP_263276639.1">
    <property type="nucleotide sequence ID" value="NZ_CP106795.1"/>
</dbReference>
<proteinExistence type="predicted"/>
<organism evidence="2 3">
    <name type="scientific">Streptomyces albidocamelliae</name>
    <dbReference type="NCBI Taxonomy" id="2981135"/>
    <lineage>
        <taxon>Bacteria</taxon>
        <taxon>Bacillati</taxon>
        <taxon>Actinomycetota</taxon>
        <taxon>Actinomycetes</taxon>
        <taxon>Kitasatosporales</taxon>
        <taxon>Streptomycetaceae</taxon>
        <taxon>Streptomyces</taxon>
    </lineage>
</organism>
<feature type="compositionally biased region" description="Polar residues" evidence="1">
    <location>
        <begin position="104"/>
        <end position="114"/>
    </location>
</feature>
<keyword evidence="3" id="KW-1185">Reference proteome</keyword>
<dbReference type="Proteomes" id="UP001060733">
    <property type="component" value="Chromosome"/>
</dbReference>
<accession>A0ABY6EFK5</accession>
<dbReference type="EMBL" id="CP106795">
    <property type="protein sequence ID" value="UXY33273.1"/>
    <property type="molecule type" value="Genomic_DNA"/>
</dbReference>
<gene>
    <name evidence="2" type="ORF">N8I86_00045</name>
</gene>
<feature type="region of interest" description="Disordered" evidence="1">
    <location>
        <begin position="95"/>
        <end position="144"/>
    </location>
</feature>
<evidence type="ECO:0000313" key="3">
    <source>
        <dbReference type="Proteomes" id="UP001060733"/>
    </source>
</evidence>
<sequence length="144" mass="15740">MDLRPESLPPPVSRQRLEELLAELERIGDPLETRPKAAGEAIEAFNAMTGHDYTALNFAEYWGSRSLEEFGREAARPARPLVADLINSAFCSAKGTPHGPGTAATRQLARTPTTRPGGRPARSARRDPVASRPVQLSRRAARTR</sequence>
<name>A0ABY6EFK5_9ACTN</name>
<protein>
    <submittedName>
        <fullName evidence="2">Uncharacterized protein</fullName>
    </submittedName>
</protein>
<reference evidence="2" key="1">
    <citation type="submission" date="2022-10" db="EMBL/GenBank/DDBJ databases">
        <authorList>
            <person name="Mo P."/>
        </authorList>
    </citation>
    <scope>NUCLEOTIDE SEQUENCE</scope>
    <source>
        <strain evidence="2">HUAS 14-6</strain>
    </source>
</reference>